<evidence type="ECO:0000313" key="3">
    <source>
        <dbReference type="Proteomes" id="UP001558613"/>
    </source>
</evidence>
<keyword evidence="1" id="KW-0175">Coiled coil</keyword>
<dbReference type="EMBL" id="JAYMGO010000022">
    <property type="protein sequence ID" value="KAL1250477.1"/>
    <property type="molecule type" value="Genomic_DNA"/>
</dbReference>
<sequence length="274" mass="31149">MPKPKTVAAGVASLGVLPLMSHDYASPANEEMMETQSVTVRRPLESTPTKLPVPQKRVKGDSQSEVSNAAVLDAINNLTAMMECFGGQLKQNTIMITKLSKGLEFNAKEIKDCKSASSNLGKEVSKMAKENAELKERVQELERYKRRWNLKLRGLKEKTEERTRDEVLEIMAKINPQWSTKLESMVDSVHCVGKKEMGHTRQVVIQFTMRHYRDEFWRLTKNSSVCKDLNISFAEHILPADREARALLWPQIKQAREAGHRAYFRGPYGFVDGK</sequence>
<feature type="coiled-coil region" evidence="1">
    <location>
        <begin position="117"/>
        <end position="158"/>
    </location>
</feature>
<accession>A0ABR3LC61</accession>
<keyword evidence="3" id="KW-1185">Reference proteome</keyword>
<evidence type="ECO:0000313" key="2">
    <source>
        <dbReference type="EMBL" id="KAL1250477.1"/>
    </source>
</evidence>
<evidence type="ECO:0000256" key="1">
    <source>
        <dbReference type="SAM" id="Coils"/>
    </source>
</evidence>
<proteinExistence type="predicted"/>
<evidence type="ECO:0008006" key="4">
    <source>
        <dbReference type="Google" id="ProtNLM"/>
    </source>
</evidence>
<organism evidence="2 3">
    <name type="scientific">Cirrhinus molitorella</name>
    <name type="common">mud carp</name>
    <dbReference type="NCBI Taxonomy" id="172907"/>
    <lineage>
        <taxon>Eukaryota</taxon>
        <taxon>Metazoa</taxon>
        <taxon>Chordata</taxon>
        <taxon>Craniata</taxon>
        <taxon>Vertebrata</taxon>
        <taxon>Euteleostomi</taxon>
        <taxon>Actinopterygii</taxon>
        <taxon>Neopterygii</taxon>
        <taxon>Teleostei</taxon>
        <taxon>Ostariophysi</taxon>
        <taxon>Cypriniformes</taxon>
        <taxon>Cyprinidae</taxon>
        <taxon>Labeoninae</taxon>
        <taxon>Labeonini</taxon>
        <taxon>Cirrhinus</taxon>
    </lineage>
</organism>
<comment type="caution">
    <text evidence="2">The sequence shown here is derived from an EMBL/GenBank/DDBJ whole genome shotgun (WGS) entry which is preliminary data.</text>
</comment>
<gene>
    <name evidence="2" type="ORF">QQF64_018273</name>
</gene>
<reference evidence="2 3" key="1">
    <citation type="submission" date="2023-09" db="EMBL/GenBank/DDBJ databases">
        <authorList>
            <person name="Wang M."/>
        </authorList>
    </citation>
    <scope>NUCLEOTIDE SEQUENCE [LARGE SCALE GENOMIC DNA]</scope>
    <source>
        <strain evidence="2">GT-2023</strain>
        <tissue evidence="2">Liver</tissue>
    </source>
</reference>
<dbReference type="Proteomes" id="UP001558613">
    <property type="component" value="Unassembled WGS sequence"/>
</dbReference>
<protein>
    <recommendedName>
        <fullName evidence="4">Cytoplasmic dynein 2 heavy chain 1-like protein</fullName>
    </recommendedName>
</protein>
<name>A0ABR3LC61_9TELE</name>